<dbReference type="Proteomes" id="UP000593572">
    <property type="component" value="Unassembled WGS sequence"/>
</dbReference>
<keyword evidence="2" id="KW-1185">Reference proteome</keyword>
<proteinExistence type="predicted"/>
<evidence type="ECO:0000313" key="1">
    <source>
        <dbReference type="EMBL" id="MBA0577541.1"/>
    </source>
</evidence>
<gene>
    <name evidence="1" type="ORF">Golob_000017</name>
</gene>
<name>A0A7J8NKM2_9ROSI</name>
<organism evidence="1 2">
    <name type="scientific">Gossypium lobatum</name>
    <dbReference type="NCBI Taxonomy" id="34289"/>
    <lineage>
        <taxon>Eukaryota</taxon>
        <taxon>Viridiplantae</taxon>
        <taxon>Streptophyta</taxon>
        <taxon>Embryophyta</taxon>
        <taxon>Tracheophyta</taxon>
        <taxon>Spermatophyta</taxon>
        <taxon>Magnoliopsida</taxon>
        <taxon>eudicotyledons</taxon>
        <taxon>Gunneridae</taxon>
        <taxon>Pentapetalae</taxon>
        <taxon>rosids</taxon>
        <taxon>malvids</taxon>
        <taxon>Malvales</taxon>
        <taxon>Malvaceae</taxon>
        <taxon>Malvoideae</taxon>
        <taxon>Gossypium</taxon>
    </lineage>
</organism>
<reference evidence="1 2" key="1">
    <citation type="journal article" date="2019" name="Genome Biol. Evol.">
        <title>Insights into the evolution of the New World diploid cottons (Gossypium, subgenus Houzingenia) based on genome sequencing.</title>
        <authorList>
            <person name="Grover C.E."/>
            <person name="Arick M.A. 2nd"/>
            <person name="Thrash A."/>
            <person name="Conover J.L."/>
            <person name="Sanders W.S."/>
            <person name="Peterson D.G."/>
            <person name="Frelichowski J.E."/>
            <person name="Scheffler J.A."/>
            <person name="Scheffler B.E."/>
            <person name="Wendel J.F."/>
        </authorList>
    </citation>
    <scope>NUCLEOTIDE SEQUENCE [LARGE SCALE GENOMIC DNA]</scope>
    <source>
        <strain evidence="1">157</strain>
        <tissue evidence="1">Leaf</tissue>
    </source>
</reference>
<protein>
    <submittedName>
        <fullName evidence="1">Uncharacterized protein</fullName>
    </submittedName>
</protein>
<accession>A0A7J8NKM2</accession>
<comment type="caution">
    <text evidence="1">The sequence shown here is derived from an EMBL/GenBank/DDBJ whole genome shotgun (WGS) entry which is preliminary data.</text>
</comment>
<dbReference type="EMBL" id="JABEZX010356067">
    <property type="protein sequence ID" value="MBA0577541.1"/>
    <property type="molecule type" value="Genomic_DNA"/>
</dbReference>
<sequence>MGLTRAGNMEMIGLKCVKNILQCGTTGKPFLFGGWSMVVPLHMTQLGQLIPDPHHAPEPEAEPVLHSEHSSYHLDLGEMTISRARRATDIIQSLIPSAHYHFSTPVISTRIHHRTPLLSASIHRRTPLLPAKVH</sequence>
<dbReference type="AlphaFoldDB" id="A0A7J8NKM2"/>
<evidence type="ECO:0000313" key="2">
    <source>
        <dbReference type="Proteomes" id="UP000593572"/>
    </source>
</evidence>